<accession>A0A2M8PDF8</accession>
<dbReference type="Gene3D" id="3.40.91.30">
    <property type="match status" value="1"/>
</dbReference>
<dbReference type="EMBL" id="PGTM01000135">
    <property type="protein sequence ID" value="PJF35582.1"/>
    <property type="molecule type" value="Genomic_DNA"/>
</dbReference>
<dbReference type="AlphaFoldDB" id="A0A2M8PDF8"/>
<evidence type="ECO:0008006" key="3">
    <source>
        <dbReference type="Google" id="ProtNLM"/>
    </source>
</evidence>
<reference evidence="1 2" key="1">
    <citation type="submission" date="2017-11" db="EMBL/GenBank/DDBJ databases">
        <title>Evolution of Phototrophy in the Chloroflexi Phylum Driven by Horizontal Gene Transfer.</title>
        <authorList>
            <person name="Ward L.M."/>
            <person name="Hemp J."/>
            <person name="Shih P.M."/>
            <person name="Mcglynn S.E."/>
            <person name="Fischer W."/>
        </authorList>
    </citation>
    <scope>NUCLEOTIDE SEQUENCE [LARGE SCALE GENOMIC DNA]</scope>
    <source>
        <strain evidence="1">JP3_13</strain>
    </source>
</reference>
<evidence type="ECO:0000313" key="1">
    <source>
        <dbReference type="EMBL" id="PJF35582.1"/>
    </source>
</evidence>
<proteinExistence type="predicted"/>
<protein>
    <recommendedName>
        <fullName evidence="3">DUF4143 domain-containing protein</fullName>
    </recommendedName>
</protein>
<sequence>MARRAKLTLNATAQAAHLPEALRHTRFRSQLEINFALQLEARHVRWFYEPERLCRYLVDFYLPECRFWIEVKGRLNSRDHALLRDVAAFLAAERKQRLFMYTSRQAYAVSPGDFSSLSHAEFWQLVKAAQAQNSSSA</sequence>
<dbReference type="Proteomes" id="UP000229681">
    <property type="component" value="Unassembled WGS sequence"/>
</dbReference>
<name>A0A2M8PDF8_9CHLR</name>
<organism evidence="1 2">
    <name type="scientific">Candidatus Thermofonsia Clade 1 bacterium</name>
    <dbReference type="NCBI Taxonomy" id="2364210"/>
    <lineage>
        <taxon>Bacteria</taxon>
        <taxon>Bacillati</taxon>
        <taxon>Chloroflexota</taxon>
        <taxon>Candidatus Thermofontia</taxon>
        <taxon>Candidatus Thermofonsia Clade 1</taxon>
    </lineage>
</organism>
<comment type="caution">
    <text evidence="1">The sequence shown here is derived from an EMBL/GenBank/DDBJ whole genome shotgun (WGS) entry which is preliminary data.</text>
</comment>
<evidence type="ECO:0000313" key="2">
    <source>
        <dbReference type="Proteomes" id="UP000229681"/>
    </source>
</evidence>
<gene>
    <name evidence="1" type="ORF">CUN49_09845</name>
</gene>